<reference evidence="5 6" key="3">
    <citation type="journal article" date="2017" name="G3 (Bethesda)">
        <title>Comparative analysis highlights variable genome content of wheat rusts and divergence of the mating loci.</title>
        <authorList>
            <person name="Cuomo C.A."/>
            <person name="Bakkeren G."/>
            <person name="Khalil H.B."/>
            <person name="Panwar V."/>
            <person name="Joly D."/>
            <person name="Linning R."/>
            <person name="Sakthikumar S."/>
            <person name="Song X."/>
            <person name="Adiconis X."/>
            <person name="Fan L."/>
            <person name="Goldberg J.M."/>
            <person name="Levin J.Z."/>
            <person name="Young S."/>
            <person name="Zeng Q."/>
            <person name="Anikster Y."/>
            <person name="Bruce M."/>
            <person name="Wang M."/>
            <person name="Yin C."/>
            <person name="McCallum B."/>
            <person name="Szabo L.J."/>
            <person name="Hulbert S."/>
            <person name="Chen X."/>
            <person name="Fellers J.P."/>
        </authorList>
    </citation>
    <scope>NUCLEOTIDE SEQUENCE</scope>
    <source>
        <strain evidence="6">Isolate 1-1 / race 1 (BBBD)</strain>
        <strain evidence="5">isolate 1-1 / race 1 (BBBD)</strain>
    </source>
</reference>
<dbReference type="EMBL" id="ADAS02000271">
    <property type="protein sequence ID" value="OAV87834.1"/>
    <property type="molecule type" value="Genomic_DNA"/>
</dbReference>
<feature type="region of interest" description="Disordered" evidence="1">
    <location>
        <begin position="85"/>
        <end position="190"/>
    </location>
</feature>
<evidence type="ECO:0000313" key="5">
    <source>
        <dbReference type="EnsemblFungi" id="PTTG_07147-t43_1-p1"/>
    </source>
</evidence>
<feature type="signal peptide" evidence="2">
    <location>
        <begin position="1"/>
        <end position="19"/>
    </location>
</feature>
<feature type="domain" description="SCP" evidence="3">
    <location>
        <begin position="185"/>
        <end position="317"/>
    </location>
</feature>
<dbReference type="Proteomes" id="UP000005240">
    <property type="component" value="Unassembled WGS sequence"/>
</dbReference>
<sequence>MITILFLTCILYAPYEVASGSIPGAPQHKSLHDKRQDLPVYSWEQSWNSQTNNQITTITTSTSGTIPPNTGFNHGATSTWTYQYSYSSSSDDSQNSGGFSGTSSSAAPGSDSSLSGKYEPGLGSSNTSPVSKPFQQDTTNQEVSEISDDKGDSSHPPPLPDSENEDKGISEKTKGKERPTPSSAGAHQDWLDSHNNYRSQYGVKSLTWSEDLVESARSQVEKCVWKHTKHNEYGENIAAGQNSASEVVVAWVEGPNEREMWNPSSATPTHFTQVVWKDTEQIGCAFKSCENIEGSNLPQSPVKLWACEYHPKGNIGGEYVKNVLAAAGGKPLASAGSAAFASVDPDDPSRAQAGGKGVSKTIFSPAPE</sequence>
<dbReference type="PANTHER" id="PTHR10334">
    <property type="entry name" value="CYSTEINE-RICH SECRETORY PROTEIN-RELATED"/>
    <property type="match status" value="1"/>
</dbReference>
<reference evidence="5" key="4">
    <citation type="submission" date="2025-05" db="UniProtKB">
        <authorList>
            <consortium name="EnsemblFungi"/>
        </authorList>
    </citation>
    <scope>IDENTIFICATION</scope>
    <source>
        <strain evidence="5">isolate 1-1 / race 1 (BBBD)</strain>
    </source>
</reference>
<dbReference type="AlphaFoldDB" id="A0A180G5G7"/>
<proteinExistence type="predicted"/>
<dbReference type="PRINTS" id="PR00837">
    <property type="entry name" value="V5TPXLIKE"/>
</dbReference>
<dbReference type="SUPFAM" id="SSF55797">
    <property type="entry name" value="PR-1-like"/>
    <property type="match status" value="1"/>
</dbReference>
<evidence type="ECO:0000313" key="6">
    <source>
        <dbReference type="Proteomes" id="UP000005240"/>
    </source>
</evidence>
<dbReference type="InterPro" id="IPR014044">
    <property type="entry name" value="CAP_dom"/>
</dbReference>
<evidence type="ECO:0000313" key="4">
    <source>
        <dbReference type="EMBL" id="OAV87834.1"/>
    </source>
</evidence>
<evidence type="ECO:0000259" key="3">
    <source>
        <dbReference type="SMART" id="SM00198"/>
    </source>
</evidence>
<accession>A0A180G5G7</accession>
<evidence type="ECO:0000256" key="1">
    <source>
        <dbReference type="SAM" id="MobiDB-lite"/>
    </source>
</evidence>
<feature type="compositionally biased region" description="Low complexity" evidence="1">
    <location>
        <begin position="85"/>
        <end position="116"/>
    </location>
</feature>
<feature type="compositionally biased region" description="Polar residues" evidence="1">
    <location>
        <begin position="123"/>
        <end position="144"/>
    </location>
</feature>
<protein>
    <submittedName>
        <fullName evidence="5">SCP domain-containing protein</fullName>
    </submittedName>
</protein>
<feature type="compositionally biased region" description="Basic and acidic residues" evidence="1">
    <location>
        <begin position="165"/>
        <end position="179"/>
    </location>
</feature>
<dbReference type="VEuPathDB" id="FungiDB:PTTG_07147"/>
<feature type="region of interest" description="Disordered" evidence="1">
    <location>
        <begin position="339"/>
        <end position="368"/>
    </location>
</feature>
<name>A0A180G5G7_PUCT1</name>
<reference evidence="4" key="2">
    <citation type="submission" date="2016-05" db="EMBL/GenBank/DDBJ databases">
        <title>Comparative analysis highlights variable genome content of wheat rusts and divergence of the mating loci.</title>
        <authorList>
            <person name="Cuomo C.A."/>
            <person name="Bakkeren G."/>
            <person name="Szabo L."/>
            <person name="Khalil H."/>
            <person name="Joly D."/>
            <person name="Goldberg J."/>
            <person name="Young S."/>
            <person name="Zeng Q."/>
            <person name="Fellers J."/>
        </authorList>
    </citation>
    <scope>NUCLEOTIDE SEQUENCE [LARGE SCALE GENOMIC DNA]</scope>
    <source>
        <strain evidence="4">1-1 BBBD Race 1</strain>
    </source>
</reference>
<dbReference type="InterPro" id="IPR001283">
    <property type="entry name" value="CRISP-related"/>
</dbReference>
<dbReference type="OrthoDB" id="2501864at2759"/>
<organism evidence="4">
    <name type="scientific">Puccinia triticina (isolate 1-1 / race 1 (BBBD))</name>
    <name type="common">Brown leaf rust fungus</name>
    <dbReference type="NCBI Taxonomy" id="630390"/>
    <lineage>
        <taxon>Eukaryota</taxon>
        <taxon>Fungi</taxon>
        <taxon>Dikarya</taxon>
        <taxon>Basidiomycota</taxon>
        <taxon>Pucciniomycotina</taxon>
        <taxon>Pucciniomycetes</taxon>
        <taxon>Pucciniales</taxon>
        <taxon>Pucciniaceae</taxon>
        <taxon>Puccinia</taxon>
    </lineage>
</organism>
<keyword evidence="2" id="KW-0732">Signal</keyword>
<gene>
    <name evidence="4" type="ORF">PTTG_07147</name>
</gene>
<dbReference type="Gene3D" id="3.40.33.10">
    <property type="entry name" value="CAP"/>
    <property type="match status" value="1"/>
</dbReference>
<dbReference type="EnsemblFungi" id="PTTG_07147-t43_1">
    <property type="protein sequence ID" value="PTTG_07147-t43_1-p1"/>
    <property type="gene ID" value="PTTG_07147"/>
</dbReference>
<evidence type="ECO:0000256" key="2">
    <source>
        <dbReference type="SAM" id="SignalP"/>
    </source>
</evidence>
<dbReference type="InterPro" id="IPR035940">
    <property type="entry name" value="CAP_sf"/>
</dbReference>
<feature type="chain" id="PRO_5008109612" evidence="2">
    <location>
        <begin position="20"/>
        <end position="368"/>
    </location>
</feature>
<dbReference type="Pfam" id="PF00188">
    <property type="entry name" value="CAP"/>
    <property type="match status" value="1"/>
</dbReference>
<reference evidence="4" key="1">
    <citation type="submission" date="2009-11" db="EMBL/GenBank/DDBJ databases">
        <authorList>
            <consortium name="The Broad Institute Genome Sequencing Platform"/>
            <person name="Ward D."/>
            <person name="Feldgarden M."/>
            <person name="Earl A."/>
            <person name="Young S.K."/>
            <person name="Zeng Q."/>
            <person name="Koehrsen M."/>
            <person name="Alvarado L."/>
            <person name="Berlin A."/>
            <person name="Bochicchio J."/>
            <person name="Borenstein D."/>
            <person name="Chapman S.B."/>
            <person name="Chen Z."/>
            <person name="Engels R."/>
            <person name="Freedman E."/>
            <person name="Gellesch M."/>
            <person name="Goldberg J."/>
            <person name="Griggs A."/>
            <person name="Gujja S."/>
            <person name="Heilman E."/>
            <person name="Heiman D."/>
            <person name="Hepburn T."/>
            <person name="Howarth C."/>
            <person name="Jen D."/>
            <person name="Larson L."/>
            <person name="Lewis B."/>
            <person name="Mehta T."/>
            <person name="Park D."/>
            <person name="Pearson M."/>
            <person name="Roberts A."/>
            <person name="Saif S."/>
            <person name="Shea T."/>
            <person name="Shenoy N."/>
            <person name="Sisk P."/>
            <person name="Stolte C."/>
            <person name="Sykes S."/>
            <person name="Thomson T."/>
            <person name="Walk T."/>
            <person name="White J."/>
            <person name="Yandava C."/>
            <person name="Izard J."/>
            <person name="Baranova O.V."/>
            <person name="Blanton J.M."/>
            <person name="Tanner A.C."/>
            <person name="Dewhirst F.E."/>
            <person name="Haas B."/>
            <person name="Nusbaum C."/>
            <person name="Birren B."/>
        </authorList>
    </citation>
    <scope>NUCLEOTIDE SEQUENCE [LARGE SCALE GENOMIC DNA]</scope>
    <source>
        <strain evidence="4">1-1 BBBD Race 1</strain>
    </source>
</reference>
<keyword evidence="6" id="KW-1185">Reference proteome</keyword>
<dbReference type="SMART" id="SM00198">
    <property type="entry name" value="SCP"/>
    <property type="match status" value="1"/>
</dbReference>